<dbReference type="HOGENOM" id="CLU_1465343_0_0_0"/>
<dbReference type="STRING" id="1499967.U27_00361"/>
<evidence type="ECO:0000313" key="1">
    <source>
        <dbReference type="EMBL" id="GAK60464.1"/>
    </source>
</evidence>
<proteinExistence type="predicted"/>
<sequence length="186" mass="21821">MSIYYYAYFIKTQAPESKITARFPHAAVLPDSAWVLCDFSDRSYPIGVFEPGAYFTKELSAQFGEALFICVDTRNDQFEYEHSQNGSILRKLSWITDGCQSTWEWVEGKKEDWEDMYIFSEANFDRAREWLRYDEAMTEDQLLAKEQELQLIWDQRKYLLGDKWPSSDATIGMAIQKHFGLKLPSM</sequence>
<protein>
    <submittedName>
        <fullName evidence="1">Uncharacterized protein</fullName>
    </submittedName>
</protein>
<dbReference type="EMBL" id="DF820473">
    <property type="protein sequence ID" value="GAK60464.1"/>
    <property type="molecule type" value="Genomic_DNA"/>
</dbReference>
<keyword evidence="2" id="KW-1185">Reference proteome</keyword>
<dbReference type="AlphaFoldDB" id="A0A081C7A9"/>
<reference evidence="1" key="1">
    <citation type="journal article" date="2015" name="PeerJ">
        <title>First genomic representation of candidate bacterial phylum KSB3 points to enhanced environmental sensing as a trigger of wastewater bulking.</title>
        <authorList>
            <person name="Sekiguchi Y."/>
            <person name="Ohashi A."/>
            <person name="Parks D.H."/>
            <person name="Yamauchi T."/>
            <person name="Tyson G.W."/>
            <person name="Hugenholtz P."/>
        </authorList>
    </citation>
    <scope>NUCLEOTIDE SEQUENCE [LARGE SCALE GENOMIC DNA]</scope>
</reference>
<dbReference type="eggNOG" id="ENOG5033XJK">
    <property type="taxonomic scope" value="Bacteria"/>
</dbReference>
<gene>
    <name evidence="1" type="ORF">U27_00361</name>
</gene>
<evidence type="ECO:0000313" key="2">
    <source>
        <dbReference type="Proteomes" id="UP000030661"/>
    </source>
</evidence>
<dbReference type="Proteomes" id="UP000030661">
    <property type="component" value="Unassembled WGS sequence"/>
</dbReference>
<name>A0A081C7A9_VECG1</name>
<accession>A0A081C7A9</accession>
<organism evidence="1">
    <name type="scientific">Vecturithrix granuli</name>
    <dbReference type="NCBI Taxonomy" id="1499967"/>
    <lineage>
        <taxon>Bacteria</taxon>
        <taxon>Candidatus Moduliflexota</taxon>
        <taxon>Candidatus Vecturitrichia</taxon>
        <taxon>Candidatus Vecturitrichales</taxon>
        <taxon>Candidatus Vecturitrichaceae</taxon>
        <taxon>Candidatus Vecturithrix</taxon>
    </lineage>
</organism>